<feature type="region of interest" description="Disordered" evidence="1">
    <location>
        <begin position="1"/>
        <end position="45"/>
    </location>
</feature>
<name>A0A164Q355_9AGAM</name>
<gene>
    <name evidence="2" type="ORF">SISNIDRAFT_469332</name>
</gene>
<proteinExistence type="predicted"/>
<accession>A0A164Q355</accession>
<evidence type="ECO:0000313" key="3">
    <source>
        <dbReference type="Proteomes" id="UP000076722"/>
    </source>
</evidence>
<evidence type="ECO:0000256" key="1">
    <source>
        <dbReference type="SAM" id="MobiDB-lite"/>
    </source>
</evidence>
<evidence type="ECO:0000313" key="2">
    <source>
        <dbReference type="EMBL" id="KZS89282.1"/>
    </source>
</evidence>
<keyword evidence="3" id="KW-1185">Reference proteome</keyword>
<dbReference type="Proteomes" id="UP000076722">
    <property type="component" value="Unassembled WGS sequence"/>
</dbReference>
<sequence length="456" mass="51124">MEGKRKRASSSPDPPEASTSTSTPQPNPKKQKTQGCQTGRKLSRRAQAVVRMREKIIEMAQAGELPQPPLPTDRALKEVAFNCAPEEETQPPPDAIYMDNPPRRQSNAKANNKALEFFGDKDWNLEIALICFISFAFTVRQVIRLAALLSCNDVMGELVLQGDWFSDPDLCMSDADLWKLSLFRKLPDDERVRTTVPKVLGNLEEANTNAVRREFGIKPIRDYLKALVTILAPPARITQDETPADQEPPYRLKLAVSSDFNCCCQNMMTELADTSLRGIMAETREVFKDVLDSVKDSEGKVDLMVFNKREDLQMPHALRMDLGTHIINYLITAIAFEMEPPNIHLVEEGQVFASLVSTLVQVLTYQEVLAFFSTSIGLGNWVKGQDRLSSGPGVPSQVFTAAVGYYHEVNNEVDPHYEPLKTFFRPMVKCGIEILRKHGHTFTTLPSDHGDNDVDE</sequence>
<dbReference type="AlphaFoldDB" id="A0A164Q355"/>
<organism evidence="2 3">
    <name type="scientific">Sistotremastrum niveocremeum HHB9708</name>
    <dbReference type="NCBI Taxonomy" id="1314777"/>
    <lineage>
        <taxon>Eukaryota</taxon>
        <taxon>Fungi</taxon>
        <taxon>Dikarya</taxon>
        <taxon>Basidiomycota</taxon>
        <taxon>Agaricomycotina</taxon>
        <taxon>Agaricomycetes</taxon>
        <taxon>Sistotremastrales</taxon>
        <taxon>Sistotremastraceae</taxon>
        <taxon>Sertulicium</taxon>
        <taxon>Sertulicium niveocremeum</taxon>
    </lineage>
</organism>
<reference evidence="2 3" key="1">
    <citation type="journal article" date="2016" name="Mol. Biol. Evol.">
        <title>Comparative Genomics of Early-Diverging Mushroom-Forming Fungi Provides Insights into the Origins of Lignocellulose Decay Capabilities.</title>
        <authorList>
            <person name="Nagy L.G."/>
            <person name="Riley R."/>
            <person name="Tritt A."/>
            <person name="Adam C."/>
            <person name="Daum C."/>
            <person name="Floudas D."/>
            <person name="Sun H."/>
            <person name="Yadav J.S."/>
            <person name="Pangilinan J."/>
            <person name="Larsson K.H."/>
            <person name="Matsuura K."/>
            <person name="Barry K."/>
            <person name="Labutti K."/>
            <person name="Kuo R."/>
            <person name="Ohm R.A."/>
            <person name="Bhattacharya S.S."/>
            <person name="Shirouzu T."/>
            <person name="Yoshinaga Y."/>
            <person name="Martin F.M."/>
            <person name="Grigoriev I.V."/>
            <person name="Hibbett D.S."/>
        </authorList>
    </citation>
    <scope>NUCLEOTIDE SEQUENCE [LARGE SCALE GENOMIC DNA]</scope>
    <source>
        <strain evidence="2 3">HHB9708</strain>
    </source>
</reference>
<dbReference type="EMBL" id="KV419428">
    <property type="protein sequence ID" value="KZS89282.1"/>
    <property type="molecule type" value="Genomic_DNA"/>
</dbReference>
<protein>
    <submittedName>
        <fullName evidence="2">Uncharacterized protein</fullName>
    </submittedName>
</protein>